<feature type="domain" description="DHHA1" evidence="2">
    <location>
        <begin position="33"/>
        <end position="130"/>
    </location>
</feature>
<dbReference type="Proteomes" id="UP000239720">
    <property type="component" value="Unassembled WGS sequence"/>
</dbReference>
<dbReference type="Pfam" id="PF02272">
    <property type="entry name" value="DHHA1"/>
    <property type="match status" value="1"/>
</dbReference>
<evidence type="ECO:0000259" key="3">
    <source>
        <dbReference type="Pfam" id="PF17768"/>
    </source>
</evidence>
<dbReference type="Pfam" id="PF17768">
    <property type="entry name" value="RecJ_OB"/>
    <property type="match status" value="1"/>
</dbReference>
<comment type="caution">
    <text evidence="4">The sequence shown here is derived from an EMBL/GenBank/DDBJ whole genome shotgun (WGS) entry which is preliminary data.</text>
</comment>
<evidence type="ECO:0000313" key="5">
    <source>
        <dbReference type="Proteomes" id="UP000239720"/>
    </source>
</evidence>
<dbReference type="PANTHER" id="PTHR30255:SF2">
    <property type="entry name" value="SINGLE-STRANDED-DNA-SPECIFIC EXONUCLEASE RECJ"/>
    <property type="match status" value="1"/>
</dbReference>
<dbReference type="InterPro" id="IPR051673">
    <property type="entry name" value="SSDNA_exonuclease_RecJ"/>
</dbReference>
<dbReference type="PANTHER" id="PTHR30255">
    <property type="entry name" value="SINGLE-STRANDED-DNA-SPECIFIC EXONUCLEASE RECJ"/>
    <property type="match status" value="1"/>
</dbReference>
<dbReference type="GO" id="GO:0016787">
    <property type="term" value="F:hydrolase activity"/>
    <property type="evidence" value="ECO:0007669"/>
    <property type="project" value="UniProtKB-KW"/>
</dbReference>
<dbReference type="InterPro" id="IPR041122">
    <property type="entry name" value="RecJ_OB"/>
</dbReference>
<organism evidence="4 5">
    <name type="scientific">Acetivibrio saccincola</name>
    <dbReference type="NCBI Taxonomy" id="1677857"/>
    <lineage>
        <taxon>Bacteria</taxon>
        <taxon>Bacillati</taxon>
        <taxon>Bacillota</taxon>
        <taxon>Clostridia</taxon>
        <taxon>Eubacteriales</taxon>
        <taxon>Oscillospiraceae</taxon>
        <taxon>Acetivibrio</taxon>
    </lineage>
</organism>
<gene>
    <name evidence="4" type="ORF">B9R14_15755</name>
</gene>
<dbReference type="EMBL" id="NEMB01000003">
    <property type="protein sequence ID" value="PQQ68387.1"/>
    <property type="molecule type" value="Genomic_DNA"/>
</dbReference>
<dbReference type="Gene3D" id="3.10.310.30">
    <property type="match status" value="1"/>
</dbReference>
<name>A0A2S8REZ8_9FIRM</name>
<dbReference type="AlphaFoldDB" id="A0A2S8REZ8"/>
<feature type="domain" description="RecJ OB" evidence="3">
    <location>
        <begin position="143"/>
        <end position="243"/>
    </location>
</feature>
<sequence>MAEKIDVLNSERKRIQQKIIDEAIEMVETQKKNKTVLVLYGEFWHHGIIGIAAGRICQLYKKPAILLSIKDDGSTVVGSARSIEEINIYELIKECSGKLLKFGGHSQAAGLSLKKENLEDFVREIETAAEKRYFIKDTIIANVDMELSFNEISDDFITRIQSAGPYGEGFRFPEFYSSNIRVVSDRKTEKNHHIMVLEDENKIRIPAVKWFGDEESLEGKVFDITYKVGTNTYRGNNSIQLTIGHMVENLSVKKILFEGNIIDERKTAINTLLLKYKDAQIFYEGLKSRCPIDDTVNRFNIKPKKDIVFISPPANTAVFREVIALADPENIIINFTLSPDYLFKGFLMNFLGVIKYTIKNKGGREYIEVFSQKLCVEEGIIKASLKYLKAKGFINYILSEDHSKVFIFQGSGKERKTNIAFLEKSLKNALMEKNAYKEFILKMDKEKFKEYLK</sequence>
<dbReference type="InterPro" id="IPR003156">
    <property type="entry name" value="DHHA1_dom"/>
</dbReference>
<dbReference type="GO" id="GO:0003676">
    <property type="term" value="F:nucleic acid binding"/>
    <property type="evidence" value="ECO:0007669"/>
    <property type="project" value="InterPro"/>
</dbReference>
<proteinExistence type="predicted"/>
<evidence type="ECO:0000313" key="4">
    <source>
        <dbReference type="EMBL" id="PQQ68387.1"/>
    </source>
</evidence>
<protein>
    <submittedName>
        <fullName evidence="4">Phosphoesterase</fullName>
    </submittedName>
</protein>
<evidence type="ECO:0000256" key="1">
    <source>
        <dbReference type="ARBA" id="ARBA00022801"/>
    </source>
</evidence>
<reference evidence="4 5" key="1">
    <citation type="journal article" date="2018" name="Syst. Appl. Microbiol.">
        <title>Characterization and high-quality draft genome sequence of Herbivorax saccincola A7, an anaerobic, alkaliphilic, thermophilic, cellulolytic, and xylanolytic bacterium.</title>
        <authorList>
            <person name="Aikawa S."/>
            <person name="Baramee S."/>
            <person name="Sermsathanaswadi J."/>
            <person name="Thianheng P."/>
            <person name="Tachaapaikoon C."/>
            <person name="Shikata A."/>
            <person name="Waeonukul R."/>
            <person name="Pason P."/>
            <person name="Ratanakhanokchai K."/>
            <person name="Kosugi A."/>
        </authorList>
    </citation>
    <scope>NUCLEOTIDE SEQUENCE [LARGE SCALE GENOMIC DNA]</scope>
    <source>
        <strain evidence="4 5">A7</strain>
    </source>
</reference>
<evidence type="ECO:0000259" key="2">
    <source>
        <dbReference type="Pfam" id="PF02272"/>
    </source>
</evidence>
<dbReference type="OrthoDB" id="9809852at2"/>
<accession>A0A2S8REZ8</accession>
<keyword evidence="1" id="KW-0378">Hydrolase</keyword>
<dbReference type="InterPro" id="IPR038763">
    <property type="entry name" value="DHH_sf"/>
</dbReference>
<dbReference type="SUPFAM" id="SSF64182">
    <property type="entry name" value="DHH phosphoesterases"/>
    <property type="match status" value="1"/>
</dbReference>